<organism evidence="3 4">
    <name type="scientific">Antrihabitans cavernicola</name>
    <dbReference type="NCBI Taxonomy" id="2495913"/>
    <lineage>
        <taxon>Bacteria</taxon>
        <taxon>Bacillati</taxon>
        <taxon>Actinomycetota</taxon>
        <taxon>Actinomycetes</taxon>
        <taxon>Mycobacteriales</taxon>
        <taxon>Nocardiaceae</taxon>
        <taxon>Antrihabitans</taxon>
    </lineage>
</organism>
<dbReference type="InterPro" id="IPR014145">
    <property type="entry name" value="LigD_pol_dom"/>
</dbReference>
<dbReference type="OrthoDB" id="4296267at2"/>
<dbReference type="AlphaFoldDB" id="A0A5A7SAS5"/>
<reference evidence="3 4" key="1">
    <citation type="submission" date="2019-07" db="EMBL/GenBank/DDBJ databases">
        <title>Rhodococcus cavernicolus sp. nov., isolated from a cave.</title>
        <authorList>
            <person name="Lee S.D."/>
        </authorList>
    </citation>
    <scope>NUCLEOTIDE SEQUENCE [LARGE SCALE GENOMIC DNA]</scope>
    <source>
        <strain evidence="3 4">C1-24</strain>
    </source>
</reference>
<evidence type="ECO:0000313" key="4">
    <source>
        <dbReference type="Proteomes" id="UP000322244"/>
    </source>
</evidence>
<protein>
    <submittedName>
        <fullName evidence="3">ATP-dependent DNA ligase</fullName>
    </submittedName>
</protein>
<evidence type="ECO:0000256" key="1">
    <source>
        <dbReference type="SAM" id="MobiDB-lite"/>
    </source>
</evidence>
<dbReference type="GO" id="GO:0016874">
    <property type="term" value="F:ligase activity"/>
    <property type="evidence" value="ECO:0007669"/>
    <property type="project" value="UniProtKB-KW"/>
</dbReference>
<dbReference type="InterPro" id="IPR052171">
    <property type="entry name" value="NHEJ_LigD"/>
</dbReference>
<comment type="caution">
    <text evidence="3">The sequence shown here is derived from an EMBL/GenBank/DDBJ whole genome shotgun (WGS) entry which is preliminary data.</text>
</comment>
<dbReference type="Proteomes" id="UP000322244">
    <property type="component" value="Unassembled WGS sequence"/>
</dbReference>
<feature type="domain" description="DNA ligase D polymerase" evidence="2">
    <location>
        <begin position="28"/>
        <end position="275"/>
    </location>
</feature>
<proteinExistence type="predicted"/>
<keyword evidence="4" id="KW-1185">Reference proteome</keyword>
<feature type="region of interest" description="Disordered" evidence="1">
    <location>
        <begin position="1"/>
        <end position="20"/>
    </location>
</feature>
<sequence>MATKSDETRQGVPLTNLDQPLFDDADATKRDLVDYLEAVADRMVPQLQDRPLSVMRVRPGQPPFMQKNVPKYTPEWVPTTKVWADASKREITYALCNDAKTLLWFGNQRAVEYHVTLMRADRWDRVTHLVLDLDPPSGTGEFGLAVQAAHLVRQALSDTGLTGAVKTSGAKGVHVYVPIDDAVTIEDAAAATRAIAARAEKIDPRLATTAFVVDERAGKVFIDSTRAGGATVASVYSPRLRPGVPVSYPIGWADLDRVVPSDFTIRSAVAALDGKDHWVDQLPAPQRLPDDLLAEGREIPVARVQAMHEGKRRKAAAKRAAATD</sequence>
<accession>A0A5A7SAS5</accession>
<dbReference type="Pfam" id="PF21686">
    <property type="entry name" value="LigD_Prim-Pol"/>
    <property type="match status" value="1"/>
</dbReference>
<dbReference type="PANTHER" id="PTHR42705:SF2">
    <property type="entry name" value="BIFUNCTIONAL NON-HOMOLOGOUS END JOINING PROTEIN LIGD"/>
    <property type="match status" value="1"/>
</dbReference>
<gene>
    <name evidence="3" type="ORF">FOY51_17165</name>
</gene>
<dbReference type="Gene3D" id="3.90.920.10">
    <property type="entry name" value="DNA primase, PRIM domain"/>
    <property type="match status" value="1"/>
</dbReference>
<evidence type="ECO:0000259" key="2">
    <source>
        <dbReference type="Pfam" id="PF21686"/>
    </source>
</evidence>
<keyword evidence="3" id="KW-0436">Ligase</keyword>
<name>A0A5A7SAS5_9NOCA</name>
<dbReference type="EMBL" id="VLNY01000008">
    <property type="protein sequence ID" value="KAA0021625.1"/>
    <property type="molecule type" value="Genomic_DNA"/>
</dbReference>
<dbReference type="PANTHER" id="PTHR42705">
    <property type="entry name" value="BIFUNCTIONAL NON-HOMOLOGOUS END JOINING PROTEIN LIGD"/>
    <property type="match status" value="1"/>
</dbReference>
<evidence type="ECO:0000313" key="3">
    <source>
        <dbReference type="EMBL" id="KAA0021625.1"/>
    </source>
</evidence>
<dbReference type="RefSeq" id="WP_149431492.1">
    <property type="nucleotide sequence ID" value="NZ_VLNY01000008.1"/>
</dbReference>